<protein>
    <submittedName>
        <fullName evidence="1">Uncharacterized protein</fullName>
    </submittedName>
</protein>
<evidence type="ECO:0000313" key="2">
    <source>
        <dbReference type="Proteomes" id="UP000814033"/>
    </source>
</evidence>
<organism evidence="1 2">
    <name type="scientific">Auriscalpium vulgare</name>
    <dbReference type="NCBI Taxonomy" id="40419"/>
    <lineage>
        <taxon>Eukaryota</taxon>
        <taxon>Fungi</taxon>
        <taxon>Dikarya</taxon>
        <taxon>Basidiomycota</taxon>
        <taxon>Agaricomycotina</taxon>
        <taxon>Agaricomycetes</taxon>
        <taxon>Russulales</taxon>
        <taxon>Auriscalpiaceae</taxon>
        <taxon>Auriscalpium</taxon>
    </lineage>
</organism>
<reference evidence="1" key="1">
    <citation type="submission" date="2021-02" db="EMBL/GenBank/DDBJ databases">
        <authorList>
            <consortium name="DOE Joint Genome Institute"/>
            <person name="Ahrendt S."/>
            <person name="Looney B.P."/>
            <person name="Miyauchi S."/>
            <person name="Morin E."/>
            <person name="Drula E."/>
            <person name="Courty P.E."/>
            <person name="Chicoki N."/>
            <person name="Fauchery L."/>
            <person name="Kohler A."/>
            <person name="Kuo A."/>
            <person name="Labutti K."/>
            <person name="Pangilinan J."/>
            <person name="Lipzen A."/>
            <person name="Riley R."/>
            <person name="Andreopoulos W."/>
            <person name="He G."/>
            <person name="Johnson J."/>
            <person name="Barry K.W."/>
            <person name="Grigoriev I.V."/>
            <person name="Nagy L."/>
            <person name="Hibbett D."/>
            <person name="Henrissat B."/>
            <person name="Matheny P.B."/>
            <person name="Labbe J."/>
            <person name="Martin F."/>
        </authorList>
    </citation>
    <scope>NUCLEOTIDE SEQUENCE</scope>
    <source>
        <strain evidence="1">FP105234-sp</strain>
    </source>
</reference>
<evidence type="ECO:0000313" key="1">
    <source>
        <dbReference type="EMBL" id="KAI0044044.1"/>
    </source>
</evidence>
<reference evidence="1" key="2">
    <citation type="journal article" date="2022" name="New Phytol.">
        <title>Evolutionary transition to the ectomycorrhizal habit in the genomes of a hyperdiverse lineage of mushroom-forming fungi.</title>
        <authorList>
            <person name="Looney B."/>
            <person name="Miyauchi S."/>
            <person name="Morin E."/>
            <person name="Drula E."/>
            <person name="Courty P.E."/>
            <person name="Kohler A."/>
            <person name="Kuo A."/>
            <person name="LaButti K."/>
            <person name="Pangilinan J."/>
            <person name="Lipzen A."/>
            <person name="Riley R."/>
            <person name="Andreopoulos W."/>
            <person name="He G."/>
            <person name="Johnson J."/>
            <person name="Nolan M."/>
            <person name="Tritt A."/>
            <person name="Barry K.W."/>
            <person name="Grigoriev I.V."/>
            <person name="Nagy L.G."/>
            <person name="Hibbett D."/>
            <person name="Henrissat B."/>
            <person name="Matheny P.B."/>
            <person name="Labbe J."/>
            <person name="Martin F.M."/>
        </authorList>
    </citation>
    <scope>NUCLEOTIDE SEQUENCE</scope>
    <source>
        <strain evidence="1">FP105234-sp</strain>
    </source>
</reference>
<dbReference type="EMBL" id="MU275996">
    <property type="protein sequence ID" value="KAI0044044.1"/>
    <property type="molecule type" value="Genomic_DNA"/>
</dbReference>
<accession>A0ACB8RIQ2</accession>
<keyword evidence="2" id="KW-1185">Reference proteome</keyword>
<name>A0ACB8RIQ2_9AGAM</name>
<gene>
    <name evidence="1" type="ORF">FA95DRAFT_307983</name>
</gene>
<proteinExistence type="predicted"/>
<sequence>MADRDFLLTQTIITNIKPEQTFRVVVRHGSSLTPDLFETLLASSAGKCVAVAPAFGQHCRIVALAFATPIMALVVHLSVSHAKKKCSSLPTLLSTILSDKSVIKVVLRADRLAAGLHLDFSQPLRNAFDLFSLSAEAEQKLNAVPFLLSHIGIKRVDRHGLKGAFGNEKFERAEEVGTRAWLLSYLAAEQGPLVVSRGQKVDTAKLSPQFLRALSETVRSADQKYAMKPSVTKNDIKPNATYKDGKLRVQCDRYKSRLRPMTGQMLSRDLSLE</sequence>
<comment type="caution">
    <text evidence="1">The sequence shown here is derived from an EMBL/GenBank/DDBJ whole genome shotgun (WGS) entry which is preliminary data.</text>
</comment>
<dbReference type="Proteomes" id="UP000814033">
    <property type="component" value="Unassembled WGS sequence"/>
</dbReference>